<dbReference type="EMBL" id="DVFZ01000009">
    <property type="protein sequence ID" value="HIQ81591.1"/>
    <property type="molecule type" value="Genomic_DNA"/>
</dbReference>
<evidence type="ECO:0000313" key="16">
    <source>
        <dbReference type="EMBL" id="HIQ81591.1"/>
    </source>
</evidence>
<dbReference type="InterPro" id="IPR006195">
    <property type="entry name" value="aa-tRNA-synth_II"/>
</dbReference>
<keyword evidence="5 13" id="KW-0436">Ligase</keyword>
<keyword evidence="8 13" id="KW-0067">ATP-binding</keyword>
<gene>
    <name evidence="13 16" type="primary">pheS</name>
    <name evidence="16" type="ORF">IAA52_00635</name>
</gene>
<dbReference type="SUPFAM" id="SSF55681">
    <property type="entry name" value="Class II aaRS and biotin synthetases"/>
    <property type="match status" value="1"/>
</dbReference>
<comment type="cofactor">
    <cofactor evidence="13">
        <name>Mg(2+)</name>
        <dbReference type="ChEBI" id="CHEBI:18420"/>
    </cofactor>
    <text evidence="13">Binds 2 magnesium ions per tetramer.</text>
</comment>
<evidence type="ECO:0000256" key="6">
    <source>
        <dbReference type="ARBA" id="ARBA00022723"/>
    </source>
</evidence>
<dbReference type="Proteomes" id="UP000824260">
    <property type="component" value="Unassembled WGS sequence"/>
</dbReference>
<dbReference type="InterPro" id="IPR022911">
    <property type="entry name" value="Phe_tRNA_ligase_alpha1_bac"/>
</dbReference>
<dbReference type="GO" id="GO:0140096">
    <property type="term" value="F:catalytic activity, acting on a protein"/>
    <property type="evidence" value="ECO:0007669"/>
    <property type="project" value="UniProtKB-ARBA"/>
</dbReference>
<reference evidence="16" key="2">
    <citation type="journal article" date="2021" name="PeerJ">
        <title>Extensive microbial diversity within the chicken gut microbiome revealed by metagenomics and culture.</title>
        <authorList>
            <person name="Gilroy R."/>
            <person name="Ravi A."/>
            <person name="Getino M."/>
            <person name="Pursley I."/>
            <person name="Horton D.L."/>
            <person name="Alikhan N.F."/>
            <person name="Baker D."/>
            <person name="Gharbi K."/>
            <person name="Hall N."/>
            <person name="Watson M."/>
            <person name="Adriaenssens E.M."/>
            <person name="Foster-Nyarko E."/>
            <person name="Jarju S."/>
            <person name="Secka A."/>
            <person name="Antonio M."/>
            <person name="Oren A."/>
            <person name="Chaudhuri R.R."/>
            <person name="La Ragione R."/>
            <person name="Hildebrand F."/>
            <person name="Pallen M.J."/>
        </authorList>
    </citation>
    <scope>NUCLEOTIDE SEQUENCE</scope>
    <source>
        <strain evidence="16">ChiSjej6B24-2974</strain>
    </source>
</reference>
<dbReference type="InterPro" id="IPR004529">
    <property type="entry name" value="Phe-tRNA-synth_IIc_asu"/>
</dbReference>
<comment type="subunit">
    <text evidence="3 13">Tetramer of two alpha and two beta subunits.</text>
</comment>
<dbReference type="EC" id="6.1.1.20" evidence="13"/>
<organism evidence="16 17">
    <name type="scientific">Candidatus Pullichristensenella stercorigallinarum</name>
    <dbReference type="NCBI Taxonomy" id="2840909"/>
    <lineage>
        <taxon>Bacteria</taxon>
        <taxon>Bacillati</taxon>
        <taxon>Bacillota</taxon>
        <taxon>Clostridia</taxon>
        <taxon>Candidatus Pullichristensenella</taxon>
    </lineage>
</organism>
<dbReference type="AlphaFoldDB" id="A0A9D1CVC2"/>
<dbReference type="Gene3D" id="3.30.930.10">
    <property type="entry name" value="Bira Bifunctional Protein, Domain 2"/>
    <property type="match status" value="1"/>
</dbReference>
<comment type="caution">
    <text evidence="16">The sequence shown here is derived from an EMBL/GenBank/DDBJ whole genome shotgun (WGS) entry which is preliminary data.</text>
</comment>
<comment type="similarity">
    <text evidence="2 13">Belongs to the class-II aminoacyl-tRNA synthetase family. Phe-tRNA synthetase alpha subunit type 1 subfamily.</text>
</comment>
<dbReference type="GO" id="GO:0005737">
    <property type="term" value="C:cytoplasm"/>
    <property type="evidence" value="ECO:0007669"/>
    <property type="project" value="UniProtKB-SubCell"/>
</dbReference>
<dbReference type="PROSITE" id="PS50862">
    <property type="entry name" value="AA_TRNA_LIGASE_II"/>
    <property type="match status" value="1"/>
</dbReference>
<dbReference type="Pfam" id="PF02912">
    <property type="entry name" value="Phe_tRNA-synt_N"/>
    <property type="match status" value="1"/>
</dbReference>
<feature type="binding site" evidence="13">
    <location>
        <position position="254"/>
    </location>
    <ligand>
        <name>Mg(2+)</name>
        <dbReference type="ChEBI" id="CHEBI:18420"/>
        <note>shared with beta subunit</note>
    </ligand>
</feature>
<dbReference type="InterPro" id="IPR045864">
    <property type="entry name" value="aa-tRNA-synth_II/BPL/LPL"/>
</dbReference>
<evidence type="ECO:0000256" key="2">
    <source>
        <dbReference type="ARBA" id="ARBA00010207"/>
    </source>
</evidence>
<dbReference type="NCBIfam" id="TIGR00468">
    <property type="entry name" value="pheS"/>
    <property type="match status" value="1"/>
</dbReference>
<evidence type="ECO:0000313" key="17">
    <source>
        <dbReference type="Proteomes" id="UP000824260"/>
    </source>
</evidence>
<keyword evidence="7 13" id="KW-0547">Nucleotide-binding</keyword>
<dbReference type="GO" id="GO:0005524">
    <property type="term" value="F:ATP binding"/>
    <property type="evidence" value="ECO:0007669"/>
    <property type="project" value="UniProtKB-UniRule"/>
</dbReference>
<dbReference type="HAMAP" id="MF_00281">
    <property type="entry name" value="Phe_tRNA_synth_alpha1"/>
    <property type="match status" value="1"/>
</dbReference>
<reference evidence="16" key="1">
    <citation type="submission" date="2020-10" db="EMBL/GenBank/DDBJ databases">
        <authorList>
            <person name="Gilroy R."/>
        </authorList>
    </citation>
    <scope>NUCLEOTIDE SEQUENCE</scope>
    <source>
        <strain evidence="16">ChiSjej6B24-2974</strain>
    </source>
</reference>
<dbReference type="GO" id="GO:0016740">
    <property type="term" value="F:transferase activity"/>
    <property type="evidence" value="ECO:0007669"/>
    <property type="project" value="UniProtKB-ARBA"/>
</dbReference>
<dbReference type="InterPro" id="IPR010978">
    <property type="entry name" value="tRNA-bd_arm"/>
</dbReference>
<dbReference type="Pfam" id="PF01409">
    <property type="entry name" value="tRNA-synt_2d"/>
    <property type="match status" value="1"/>
</dbReference>
<dbReference type="InterPro" id="IPR004188">
    <property type="entry name" value="Phe-tRNA_ligase_II_N"/>
</dbReference>
<evidence type="ECO:0000256" key="1">
    <source>
        <dbReference type="ARBA" id="ARBA00004496"/>
    </source>
</evidence>
<dbReference type="InterPro" id="IPR002319">
    <property type="entry name" value="Phenylalanyl-tRNA_Synthase"/>
</dbReference>
<dbReference type="PANTHER" id="PTHR11538">
    <property type="entry name" value="PHENYLALANYL-TRNA SYNTHETASE"/>
    <property type="match status" value="1"/>
</dbReference>
<dbReference type="GO" id="GO:0000287">
    <property type="term" value="F:magnesium ion binding"/>
    <property type="evidence" value="ECO:0007669"/>
    <property type="project" value="UniProtKB-UniRule"/>
</dbReference>
<dbReference type="GO" id="GO:0006432">
    <property type="term" value="P:phenylalanyl-tRNA aminoacylation"/>
    <property type="evidence" value="ECO:0007669"/>
    <property type="project" value="UniProtKB-UniRule"/>
</dbReference>
<keyword evidence="9 13" id="KW-0460">Magnesium</keyword>
<evidence type="ECO:0000256" key="12">
    <source>
        <dbReference type="ARBA" id="ARBA00049255"/>
    </source>
</evidence>
<accession>A0A9D1CVC2</accession>
<comment type="catalytic activity">
    <reaction evidence="12 13">
        <text>tRNA(Phe) + L-phenylalanine + ATP = L-phenylalanyl-tRNA(Phe) + AMP + diphosphate + H(+)</text>
        <dbReference type="Rhea" id="RHEA:19413"/>
        <dbReference type="Rhea" id="RHEA-COMP:9668"/>
        <dbReference type="Rhea" id="RHEA-COMP:9699"/>
        <dbReference type="ChEBI" id="CHEBI:15378"/>
        <dbReference type="ChEBI" id="CHEBI:30616"/>
        <dbReference type="ChEBI" id="CHEBI:33019"/>
        <dbReference type="ChEBI" id="CHEBI:58095"/>
        <dbReference type="ChEBI" id="CHEBI:78442"/>
        <dbReference type="ChEBI" id="CHEBI:78531"/>
        <dbReference type="ChEBI" id="CHEBI:456215"/>
        <dbReference type="EC" id="6.1.1.20"/>
    </reaction>
</comment>
<dbReference type="PANTHER" id="PTHR11538:SF41">
    <property type="entry name" value="PHENYLALANINE--TRNA LIGASE, MITOCHONDRIAL"/>
    <property type="match status" value="1"/>
</dbReference>
<protein>
    <recommendedName>
        <fullName evidence="13">Phenylalanine--tRNA ligase alpha subunit</fullName>
        <ecNumber evidence="13">6.1.1.20</ecNumber>
    </recommendedName>
    <alternativeName>
        <fullName evidence="13">Phenylalanyl-tRNA synthetase alpha subunit</fullName>
        <shortName evidence="13">PheRS</shortName>
    </alternativeName>
</protein>
<dbReference type="FunFam" id="3.30.930.10:FF:000003">
    <property type="entry name" value="Phenylalanine--tRNA ligase alpha subunit"/>
    <property type="match status" value="1"/>
</dbReference>
<evidence type="ECO:0000259" key="15">
    <source>
        <dbReference type="PROSITE" id="PS50862"/>
    </source>
</evidence>
<evidence type="ECO:0000256" key="3">
    <source>
        <dbReference type="ARBA" id="ARBA00011209"/>
    </source>
</evidence>
<evidence type="ECO:0000256" key="7">
    <source>
        <dbReference type="ARBA" id="ARBA00022741"/>
    </source>
</evidence>
<name>A0A9D1CVC2_9FIRM</name>
<evidence type="ECO:0000256" key="8">
    <source>
        <dbReference type="ARBA" id="ARBA00022840"/>
    </source>
</evidence>
<dbReference type="SUPFAM" id="SSF46589">
    <property type="entry name" value="tRNA-binding arm"/>
    <property type="match status" value="1"/>
</dbReference>
<comment type="subcellular location">
    <subcellularLocation>
        <location evidence="1 13">Cytoplasm</location>
    </subcellularLocation>
</comment>
<evidence type="ECO:0000256" key="13">
    <source>
        <dbReference type="HAMAP-Rule" id="MF_00281"/>
    </source>
</evidence>
<proteinExistence type="inferred from homology"/>
<keyword evidence="4 13" id="KW-0963">Cytoplasm</keyword>
<keyword evidence="6 13" id="KW-0479">Metal-binding</keyword>
<dbReference type="CDD" id="cd00496">
    <property type="entry name" value="PheRS_alpha_core"/>
    <property type="match status" value="1"/>
</dbReference>
<keyword evidence="11 13" id="KW-0030">Aminoacyl-tRNA synthetase</keyword>
<evidence type="ECO:0000256" key="9">
    <source>
        <dbReference type="ARBA" id="ARBA00022842"/>
    </source>
</evidence>
<keyword evidence="10 13" id="KW-0648">Protein biosynthesis</keyword>
<feature type="domain" description="Aminoacyl-transfer RNA synthetases class-II family profile" evidence="15">
    <location>
        <begin position="111"/>
        <end position="330"/>
    </location>
</feature>
<evidence type="ECO:0000256" key="5">
    <source>
        <dbReference type="ARBA" id="ARBA00022598"/>
    </source>
</evidence>
<keyword evidence="14" id="KW-0175">Coiled coil</keyword>
<evidence type="ECO:0000256" key="14">
    <source>
        <dbReference type="SAM" id="Coils"/>
    </source>
</evidence>
<feature type="coiled-coil region" evidence="14">
    <location>
        <begin position="61"/>
        <end position="88"/>
    </location>
</feature>
<sequence>MEEQLREIREKALARLQEAQDTASLEQLRVSVLGKKGELTGILRGMGKLPAEERPKMGQMVNETRAAIEEALEARAAVLREKEKEERLRREAIDVTMPVRERSAGAPHPMNSVLDELLDIFVGMGYEVVEGPEVEYDHYNFELLNLPKNHPARDAQDTFYIDDNIVLRTHTSPVQARIMTTRKPPIRIVCPGRVYRADEADATHSPVFHQMEGLVIDEGVTMGDLKGTLDAFAERLFGEGVTTRFRPSFFPFTEPSAEVDLTCASCHGAGCRMCKGTGWIEVLGAGMVNPKVLDMCGIDSKKYTGFAFGMGLERIALLKYNIPNLRLMYENDLRFLAQFR</sequence>
<dbReference type="GO" id="GO:0004826">
    <property type="term" value="F:phenylalanine-tRNA ligase activity"/>
    <property type="evidence" value="ECO:0007669"/>
    <property type="project" value="UniProtKB-UniRule"/>
</dbReference>
<dbReference type="GO" id="GO:0000049">
    <property type="term" value="F:tRNA binding"/>
    <property type="evidence" value="ECO:0007669"/>
    <property type="project" value="InterPro"/>
</dbReference>
<evidence type="ECO:0000256" key="11">
    <source>
        <dbReference type="ARBA" id="ARBA00023146"/>
    </source>
</evidence>
<evidence type="ECO:0000256" key="4">
    <source>
        <dbReference type="ARBA" id="ARBA00022490"/>
    </source>
</evidence>
<evidence type="ECO:0000256" key="10">
    <source>
        <dbReference type="ARBA" id="ARBA00022917"/>
    </source>
</evidence>